<dbReference type="RefSeq" id="XP_012654548.1">
    <property type="nucleotide sequence ID" value="XM_012799094.1"/>
</dbReference>
<dbReference type="AlphaFoldDB" id="W7X6A4"/>
<dbReference type="GeneID" id="24441880"/>
<name>W7X6A4_TETTS</name>
<evidence type="ECO:0000313" key="2">
    <source>
        <dbReference type="Proteomes" id="UP000009168"/>
    </source>
</evidence>
<proteinExistence type="predicted"/>
<dbReference type="KEGG" id="tet:TTHERM_001183140"/>
<dbReference type="EMBL" id="GG662577">
    <property type="protein sequence ID" value="EWS72922.1"/>
    <property type="molecule type" value="Genomic_DNA"/>
</dbReference>
<accession>W7X6A4</accession>
<keyword evidence="2" id="KW-1185">Reference proteome</keyword>
<organism evidence="1 2">
    <name type="scientific">Tetrahymena thermophila (strain SB210)</name>
    <dbReference type="NCBI Taxonomy" id="312017"/>
    <lineage>
        <taxon>Eukaryota</taxon>
        <taxon>Sar</taxon>
        <taxon>Alveolata</taxon>
        <taxon>Ciliophora</taxon>
        <taxon>Intramacronucleata</taxon>
        <taxon>Oligohymenophorea</taxon>
        <taxon>Hymenostomatida</taxon>
        <taxon>Tetrahymenina</taxon>
        <taxon>Tetrahymenidae</taxon>
        <taxon>Tetrahymena</taxon>
    </lineage>
</organism>
<dbReference type="SUPFAM" id="SSF52047">
    <property type="entry name" value="RNI-like"/>
    <property type="match status" value="1"/>
</dbReference>
<sequence length="66" mass="7421">MGASGLGSGLANCINLSNLTLQLRDNKIGDKGCIRLRFWFSKLHQSLKFDTLASVKTVYLFWIVIF</sequence>
<reference evidence="2" key="1">
    <citation type="journal article" date="2006" name="PLoS Biol.">
        <title>Macronuclear genome sequence of the ciliate Tetrahymena thermophila, a model eukaryote.</title>
        <authorList>
            <person name="Eisen J.A."/>
            <person name="Coyne R.S."/>
            <person name="Wu M."/>
            <person name="Wu D."/>
            <person name="Thiagarajan M."/>
            <person name="Wortman J.R."/>
            <person name="Badger J.H."/>
            <person name="Ren Q."/>
            <person name="Amedeo P."/>
            <person name="Jones K.M."/>
            <person name="Tallon L.J."/>
            <person name="Delcher A.L."/>
            <person name="Salzberg S.L."/>
            <person name="Silva J.C."/>
            <person name="Haas B.J."/>
            <person name="Majoros W.H."/>
            <person name="Farzad M."/>
            <person name="Carlton J.M."/>
            <person name="Smith R.K. Jr."/>
            <person name="Garg J."/>
            <person name="Pearlman R.E."/>
            <person name="Karrer K.M."/>
            <person name="Sun L."/>
            <person name="Manning G."/>
            <person name="Elde N.C."/>
            <person name="Turkewitz A.P."/>
            <person name="Asai D.J."/>
            <person name="Wilkes D.E."/>
            <person name="Wang Y."/>
            <person name="Cai H."/>
            <person name="Collins K."/>
            <person name="Stewart B.A."/>
            <person name="Lee S.R."/>
            <person name="Wilamowska K."/>
            <person name="Weinberg Z."/>
            <person name="Ruzzo W.L."/>
            <person name="Wloga D."/>
            <person name="Gaertig J."/>
            <person name="Frankel J."/>
            <person name="Tsao C.-C."/>
            <person name="Gorovsky M.A."/>
            <person name="Keeling P.J."/>
            <person name="Waller R.F."/>
            <person name="Patron N.J."/>
            <person name="Cherry J.M."/>
            <person name="Stover N.A."/>
            <person name="Krieger C.J."/>
            <person name="del Toro C."/>
            <person name="Ryder H.F."/>
            <person name="Williamson S.C."/>
            <person name="Barbeau R.A."/>
            <person name="Hamilton E.P."/>
            <person name="Orias E."/>
        </authorList>
    </citation>
    <scope>NUCLEOTIDE SEQUENCE [LARGE SCALE GENOMIC DNA]</scope>
    <source>
        <strain evidence="2">SB210</strain>
    </source>
</reference>
<evidence type="ECO:0000313" key="1">
    <source>
        <dbReference type="EMBL" id="EWS72922.1"/>
    </source>
</evidence>
<protein>
    <submittedName>
        <fullName evidence="1">Uncharacterized protein</fullName>
    </submittedName>
</protein>
<dbReference type="InParanoid" id="W7X6A4"/>
<gene>
    <name evidence="1" type="ORF">TTHERM_001183140</name>
</gene>
<dbReference type="Proteomes" id="UP000009168">
    <property type="component" value="Unassembled WGS sequence"/>
</dbReference>